<dbReference type="OrthoDB" id="3879658at2759"/>
<evidence type="ECO:0000256" key="6">
    <source>
        <dbReference type="RuleBase" id="RU361187"/>
    </source>
</evidence>
<dbReference type="SUPFAM" id="SSF75005">
    <property type="entry name" value="Arabinanase/levansucrase/invertase"/>
    <property type="match status" value="1"/>
</dbReference>
<feature type="active site" description="Proton acceptor" evidence="4">
    <location>
        <position position="53"/>
    </location>
</feature>
<evidence type="ECO:0000313" key="8">
    <source>
        <dbReference type="EMBL" id="RMX78417.1"/>
    </source>
</evidence>
<evidence type="ECO:0000256" key="3">
    <source>
        <dbReference type="ARBA" id="ARBA00023295"/>
    </source>
</evidence>
<proteinExistence type="inferred from homology"/>
<dbReference type="InterPro" id="IPR006710">
    <property type="entry name" value="Glyco_hydro_43"/>
</dbReference>
<evidence type="ECO:0008006" key="12">
    <source>
        <dbReference type="Google" id="ProtNLM"/>
    </source>
</evidence>
<dbReference type="Pfam" id="PF04616">
    <property type="entry name" value="Glyco_hydro_43"/>
    <property type="match status" value="1"/>
</dbReference>
<dbReference type="GO" id="GO:0004553">
    <property type="term" value="F:hydrolase activity, hydrolyzing O-glycosyl compounds"/>
    <property type="evidence" value="ECO:0007669"/>
    <property type="project" value="InterPro"/>
</dbReference>
<reference evidence="10 11" key="1">
    <citation type="journal article" date="2018" name="BMC Genomics">
        <title>Genomic evidence for intraspecific hybridization in a clonal and extremely halotolerant yeast.</title>
        <authorList>
            <person name="Gostincar C."/>
            <person name="Stajich J.E."/>
            <person name="Zupancic J."/>
            <person name="Zalar P."/>
            <person name="Gunde-Cimerman N."/>
        </authorList>
    </citation>
    <scope>NUCLEOTIDE SEQUENCE [LARGE SCALE GENOMIC DNA]</scope>
    <source>
        <strain evidence="9 11">EXF-6654</strain>
        <strain evidence="8 10">EXF-6656</strain>
    </source>
</reference>
<evidence type="ECO:0000256" key="1">
    <source>
        <dbReference type="ARBA" id="ARBA00009865"/>
    </source>
</evidence>
<dbReference type="AlphaFoldDB" id="A0A3M6Y9X8"/>
<evidence type="ECO:0000313" key="9">
    <source>
        <dbReference type="EMBL" id="RMX99857.1"/>
    </source>
</evidence>
<dbReference type="InterPro" id="IPR023296">
    <property type="entry name" value="Glyco_hydro_beta-prop_sf"/>
</dbReference>
<evidence type="ECO:0000313" key="10">
    <source>
        <dbReference type="Proteomes" id="UP000281245"/>
    </source>
</evidence>
<name>A0A3M6Y9X8_HORWE</name>
<dbReference type="EMBL" id="QWIJ01000829">
    <property type="protein sequence ID" value="RMX78417.1"/>
    <property type="molecule type" value="Genomic_DNA"/>
</dbReference>
<dbReference type="Proteomes" id="UP000281245">
    <property type="component" value="Unassembled WGS sequence"/>
</dbReference>
<sequence>MFGLLSRWSLLVAVVQLCASSPLPVAEVSFIERANIKRSIGGPLIGGANFPVDPSVIQVGNVWYAFATRTIGSSIHIQVAQSTDFNNWSIVKNADGSQKDALPNLPSWVYGASPNTWAPDVIEINGRFVMYYSATTTADTSKHCVGAATANTVTGPYTPVGNSALVCPLSQGGAIDASGYYNFATGKRYITYKIDGNAIGNGGACGNNVAPYVSTAIKLQQVAANDGVTLQGGATTILDNIGAADQGIVEAPALVKSGSNFFLFFSNGCFTKSAYTVNYATSTSITGPYTRAASPLFATGQNGLTTPGGMDVFRDGKHMLFHANSGSGRAMYNAVITINGKTVTA</sequence>
<dbReference type="PANTHER" id="PTHR42812">
    <property type="entry name" value="BETA-XYLOSIDASE"/>
    <property type="match status" value="1"/>
</dbReference>
<comment type="caution">
    <text evidence="9">The sequence shown here is derived from an EMBL/GenBank/DDBJ whole genome shotgun (WGS) entry which is preliminary data.</text>
</comment>
<dbReference type="PANTHER" id="PTHR42812:SF5">
    <property type="entry name" value="ENDO-ARABINASE"/>
    <property type="match status" value="1"/>
</dbReference>
<dbReference type="GO" id="GO:0005975">
    <property type="term" value="P:carbohydrate metabolic process"/>
    <property type="evidence" value="ECO:0007669"/>
    <property type="project" value="InterPro"/>
</dbReference>
<dbReference type="Gene3D" id="2.115.10.20">
    <property type="entry name" value="Glycosyl hydrolase domain, family 43"/>
    <property type="match status" value="1"/>
</dbReference>
<feature type="signal peptide" evidence="7">
    <location>
        <begin position="1"/>
        <end position="20"/>
    </location>
</feature>
<dbReference type="CDD" id="cd08999">
    <property type="entry name" value="GH43_ABN-like"/>
    <property type="match status" value="1"/>
</dbReference>
<keyword evidence="2 6" id="KW-0378">Hydrolase</keyword>
<organism evidence="9 11">
    <name type="scientific">Hortaea werneckii</name>
    <name type="common">Black yeast</name>
    <name type="synonym">Cladosporium werneckii</name>
    <dbReference type="NCBI Taxonomy" id="91943"/>
    <lineage>
        <taxon>Eukaryota</taxon>
        <taxon>Fungi</taxon>
        <taxon>Dikarya</taxon>
        <taxon>Ascomycota</taxon>
        <taxon>Pezizomycotina</taxon>
        <taxon>Dothideomycetes</taxon>
        <taxon>Dothideomycetidae</taxon>
        <taxon>Mycosphaerellales</taxon>
        <taxon>Teratosphaeriaceae</taxon>
        <taxon>Hortaea</taxon>
    </lineage>
</organism>
<evidence type="ECO:0000256" key="7">
    <source>
        <dbReference type="SAM" id="SignalP"/>
    </source>
</evidence>
<feature type="chain" id="PRO_5036086024" description="Glycoside hydrolase family 43 protein" evidence="7">
    <location>
        <begin position="21"/>
        <end position="345"/>
    </location>
</feature>
<keyword evidence="7" id="KW-0732">Signal</keyword>
<evidence type="ECO:0000256" key="4">
    <source>
        <dbReference type="PIRSR" id="PIRSR606710-1"/>
    </source>
</evidence>
<evidence type="ECO:0000313" key="11">
    <source>
        <dbReference type="Proteomes" id="UP000282582"/>
    </source>
</evidence>
<dbReference type="EMBL" id="QWIK01000882">
    <property type="protein sequence ID" value="RMX99857.1"/>
    <property type="molecule type" value="Genomic_DNA"/>
</dbReference>
<dbReference type="Proteomes" id="UP000282582">
    <property type="component" value="Unassembled WGS sequence"/>
</dbReference>
<protein>
    <recommendedName>
        <fullName evidence="12">Glycoside hydrolase family 43 protein</fullName>
    </recommendedName>
</protein>
<accession>A0A3M6Y9X8</accession>
<dbReference type="InterPro" id="IPR051795">
    <property type="entry name" value="Glycosyl_Hydrlase_43"/>
</dbReference>
<feature type="site" description="Important for catalytic activity, responsible for pKa modulation of the active site Glu and correct orientation of both the proton donor and substrate" evidence="5">
    <location>
        <position position="195"/>
    </location>
</feature>
<evidence type="ECO:0000256" key="2">
    <source>
        <dbReference type="ARBA" id="ARBA00022801"/>
    </source>
</evidence>
<gene>
    <name evidence="9" type="ORF">D0868_09324</name>
    <name evidence="8" type="ORF">D0869_09099</name>
</gene>
<keyword evidence="3 6" id="KW-0326">Glycosidase</keyword>
<evidence type="ECO:0000256" key="5">
    <source>
        <dbReference type="PIRSR" id="PIRSR606710-2"/>
    </source>
</evidence>
<feature type="active site" description="Proton donor" evidence="4">
    <location>
        <position position="250"/>
    </location>
</feature>
<comment type="similarity">
    <text evidence="1 6">Belongs to the glycosyl hydrolase 43 family.</text>
</comment>